<feature type="transmembrane region" description="Helical" evidence="14">
    <location>
        <begin position="27"/>
        <end position="49"/>
    </location>
</feature>
<feature type="transmembrane region" description="Helical" evidence="14">
    <location>
        <begin position="261"/>
        <end position="285"/>
    </location>
</feature>
<feature type="region of interest" description="Disordered" evidence="13">
    <location>
        <begin position="979"/>
        <end position="1068"/>
    </location>
</feature>
<dbReference type="GO" id="GO:0106166">
    <property type="term" value="F:spindle pole body-nuclear membrane anchor activity"/>
    <property type="evidence" value="ECO:0007669"/>
    <property type="project" value="TreeGrafter"/>
</dbReference>
<evidence type="ECO:0000256" key="13">
    <source>
        <dbReference type="SAM" id="MobiDB-lite"/>
    </source>
</evidence>
<keyword evidence="9" id="KW-0811">Translocation</keyword>
<evidence type="ECO:0000256" key="14">
    <source>
        <dbReference type="SAM" id="Phobius"/>
    </source>
</evidence>
<keyword evidence="8 14" id="KW-1133">Transmembrane helix</keyword>
<sequence>MAGAPVRRAPYKDTLQPALHRRFSSTAIFLLAVSYLEALLMANWSSYFWSWFPIGSAGFRTILIFSCGLSILILRIAHYHVGLKTTAPGSQVTKSSLFSLQTYETAFWYSISSFLFCPIFLFALSASSNLQWIIYFSGSRARLNERPLFLACYLGACAIYQTAFHYWVDVDRLDLDIFKRYTKAQQTTLAVLPRSVQIVLLQLPGVFWGCAQRAAISLLLCLVVYYAALRSLAWGWALAFLRPFYSLPKTNLVPSIWPTDIYLLVRCIYAGTMLNFIWAAGNAAFSVFMVREPLKNGNPLTSEAKDPNGSLLNGLKSKKLSIKSFAMWELALIAQDFETRRLAIFGDIDRKDGPMWSQVYAICMELMKQIETRVDDYGNPPQSVVTKPNQIVGAKQRTAAPLRQETIFTKTGEPAGLLGGVEKVLDQIARTPGSSPVSELSPMAKKTWNDAKDRVLTKEQQEALSPEHLRSEFGNWATSLMKNRYIGRLFHHDFHNRFVSVVLGTPYAEPTLYVNAAQALCLLAVHSLAEDQFGNVHRDVPSIIRTLTAVIRKVELLRQRIPLHWADPSGTKESQEVDQILDALRGGLEQVVAKFEPYSGDLRLSPGDLRLAKEAVVKPAGGAAAIEEKEPVTKANIFDERKIEATRQRRESKRVDMKQNARRLGRHLDETTAMQYRRLFFRFLYGSIYLLLFLVLLGLLLITPGDAIERSLSNGQNYNVLIVTISYVVTVVIVVFVYVLRLYTTKTAIAGIPKTWVPIEKGDVKDVVYRMIHGGLNRSAAIALAARPREQTDLDGEPGESHGSEARARVVGGMKKTKAVAEDVDLLLPPKRPVWGEIEHNGWASPNSPDLRNLQYSSVILELPNLIEAKALMMAPAEEQAMGADAPMIDGEAVGLLQRTANMTMREYMDRLATLGMLAMDETASQFVVQYEFARFSNRPISNAQFRELMHLFAELLRGLQPLDLNVLNSVEDASYGWGPSESDIDNDAPLDTNPPSPRSSISRAGTTSTRGSVRRIPLRSPSAQAWSFRSAPKTSGSSDSGSVIRLATREDDDARLPYVLNPGASGE</sequence>
<dbReference type="GO" id="GO:0031965">
    <property type="term" value="C:nuclear membrane"/>
    <property type="evidence" value="ECO:0007669"/>
    <property type="project" value="UniProtKB-SubCell"/>
</dbReference>
<dbReference type="PANTHER" id="PTHR13269:SF6">
    <property type="entry name" value="NUCLEOPORIN NDC1"/>
    <property type="match status" value="1"/>
</dbReference>
<keyword evidence="11 14" id="KW-0472">Membrane</keyword>
<evidence type="ECO:0000313" key="16">
    <source>
        <dbReference type="Proteomes" id="UP000243498"/>
    </source>
</evidence>
<dbReference type="STRING" id="1081105.A0A162JRQ2"/>
<dbReference type="EMBL" id="AZHC01000007">
    <property type="protein sequence ID" value="OAA46203.1"/>
    <property type="molecule type" value="Genomic_DNA"/>
</dbReference>
<feature type="transmembrane region" description="Helical" evidence="14">
    <location>
        <begin position="106"/>
        <end position="127"/>
    </location>
</feature>
<dbReference type="OrthoDB" id="67850at2759"/>
<organism evidence="15 16">
    <name type="scientific">Metarhizium rileyi (strain RCEF 4871)</name>
    <name type="common">Nomuraea rileyi</name>
    <dbReference type="NCBI Taxonomy" id="1649241"/>
    <lineage>
        <taxon>Eukaryota</taxon>
        <taxon>Fungi</taxon>
        <taxon>Dikarya</taxon>
        <taxon>Ascomycota</taxon>
        <taxon>Pezizomycotina</taxon>
        <taxon>Sordariomycetes</taxon>
        <taxon>Hypocreomycetidae</taxon>
        <taxon>Hypocreales</taxon>
        <taxon>Clavicipitaceae</taxon>
        <taxon>Metarhizium</taxon>
    </lineage>
</organism>
<feature type="transmembrane region" description="Helical" evidence="14">
    <location>
        <begin position="61"/>
        <end position="81"/>
    </location>
</feature>
<comment type="similarity">
    <text evidence="3">Belongs to the NDC1 family.</text>
</comment>
<evidence type="ECO:0000256" key="8">
    <source>
        <dbReference type="ARBA" id="ARBA00022989"/>
    </source>
</evidence>
<accession>A0A162JRQ2</accession>
<evidence type="ECO:0000256" key="4">
    <source>
        <dbReference type="ARBA" id="ARBA00022448"/>
    </source>
</evidence>
<evidence type="ECO:0000256" key="3">
    <source>
        <dbReference type="ARBA" id="ARBA00005760"/>
    </source>
</evidence>
<dbReference type="GO" id="GO:0005816">
    <property type="term" value="C:spindle pole body"/>
    <property type="evidence" value="ECO:0007669"/>
    <property type="project" value="TreeGrafter"/>
</dbReference>
<dbReference type="GO" id="GO:0070762">
    <property type="term" value="C:nuclear pore transmembrane ring"/>
    <property type="evidence" value="ECO:0007669"/>
    <property type="project" value="TreeGrafter"/>
</dbReference>
<feature type="transmembrane region" description="Helical" evidence="14">
    <location>
        <begin position="188"/>
        <end position="211"/>
    </location>
</feature>
<keyword evidence="12" id="KW-0539">Nucleus</keyword>
<feature type="transmembrane region" description="Helical" evidence="14">
    <location>
        <begin position="148"/>
        <end position="168"/>
    </location>
</feature>
<feature type="compositionally biased region" description="Polar residues" evidence="13">
    <location>
        <begin position="1022"/>
        <end position="1042"/>
    </location>
</feature>
<evidence type="ECO:0000313" key="15">
    <source>
        <dbReference type="EMBL" id="OAA46203.1"/>
    </source>
</evidence>
<keyword evidence="7" id="KW-0653">Protein transport</keyword>
<reference evidence="15 16" key="1">
    <citation type="journal article" date="2016" name="Genome Biol. Evol.">
        <title>Divergent and convergent evolution of fungal pathogenicity.</title>
        <authorList>
            <person name="Shang Y."/>
            <person name="Xiao G."/>
            <person name="Zheng P."/>
            <person name="Cen K."/>
            <person name="Zhan S."/>
            <person name="Wang C."/>
        </authorList>
    </citation>
    <scope>NUCLEOTIDE SEQUENCE [LARGE SCALE GENOMIC DNA]</scope>
    <source>
        <strain evidence="15 16">RCEF 4871</strain>
    </source>
</reference>
<evidence type="ECO:0000256" key="12">
    <source>
        <dbReference type="ARBA" id="ARBA00023242"/>
    </source>
</evidence>
<feature type="transmembrane region" description="Helical" evidence="14">
    <location>
        <begin position="718"/>
        <end position="740"/>
    </location>
</feature>
<evidence type="ECO:0000256" key="11">
    <source>
        <dbReference type="ARBA" id="ARBA00023136"/>
    </source>
</evidence>
<dbReference type="InterPro" id="IPR019049">
    <property type="entry name" value="Nucleoporin_prot_Ndc1/Nup"/>
</dbReference>
<keyword evidence="16" id="KW-1185">Reference proteome</keyword>
<dbReference type="Proteomes" id="UP000243498">
    <property type="component" value="Unassembled WGS sequence"/>
</dbReference>
<dbReference type="AlphaFoldDB" id="A0A162JRQ2"/>
<dbReference type="Pfam" id="PF09531">
    <property type="entry name" value="Ndc1_Nup"/>
    <property type="match status" value="1"/>
</dbReference>
<gene>
    <name evidence="15" type="ORF">NOR_02956</name>
</gene>
<dbReference type="GO" id="GO:0015031">
    <property type="term" value="P:protein transport"/>
    <property type="evidence" value="ECO:0007669"/>
    <property type="project" value="UniProtKB-KW"/>
</dbReference>
<proteinExistence type="inferred from homology"/>
<comment type="caution">
    <text evidence="15">The sequence shown here is derived from an EMBL/GenBank/DDBJ whole genome shotgun (WGS) entry which is preliminary data.</text>
</comment>
<dbReference type="PANTHER" id="PTHR13269">
    <property type="entry name" value="NUCLEOPORIN NDC1"/>
    <property type="match status" value="1"/>
</dbReference>
<evidence type="ECO:0000256" key="7">
    <source>
        <dbReference type="ARBA" id="ARBA00022927"/>
    </source>
</evidence>
<dbReference type="GO" id="GO:0051028">
    <property type="term" value="P:mRNA transport"/>
    <property type="evidence" value="ECO:0007669"/>
    <property type="project" value="UniProtKB-KW"/>
</dbReference>
<evidence type="ECO:0000256" key="9">
    <source>
        <dbReference type="ARBA" id="ARBA00023010"/>
    </source>
</evidence>
<keyword evidence="4" id="KW-0813">Transport</keyword>
<keyword evidence="10" id="KW-0906">Nuclear pore complex</keyword>
<dbReference type="GO" id="GO:0070631">
    <property type="term" value="P:spindle pole body localization"/>
    <property type="evidence" value="ECO:0007669"/>
    <property type="project" value="TreeGrafter"/>
</dbReference>
<keyword evidence="5 14" id="KW-0812">Transmembrane</keyword>
<feature type="transmembrane region" description="Helical" evidence="14">
    <location>
        <begin position="683"/>
        <end position="703"/>
    </location>
</feature>
<evidence type="ECO:0000256" key="6">
    <source>
        <dbReference type="ARBA" id="ARBA00022816"/>
    </source>
</evidence>
<name>A0A162JRQ2_METRR</name>
<evidence type="ECO:0000256" key="10">
    <source>
        <dbReference type="ARBA" id="ARBA00023132"/>
    </source>
</evidence>
<feature type="transmembrane region" description="Helical" evidence="14">
    <location>
        <begin position="218"/>
        <end position="241"/>
    </location>
</feature>
<dbReference type="GO" id="GO:0006999">
    <property type="term" value="P:nuclear pore organization"/>
    <property type="evidence" value="ECO:0007669"/>
    <property type="project" value="TreeGrafter"/>
</dbReference>
<keyword evidence="6" id="KW-0509">mRNA transport</keyword>
<comment type="subcellular location">
    <subcellularLocation>
        <location evidence="1">Nucleus membrane</location>
        <topology evidence="1">Multi-pass membrane protein</topology>
    </subcellularLocation>
    <subcellularLocation>
        <location evidence="2">Nucleus</location>
        <location evidence="2">Nuclear pore complex</location>
    </subcellularLocation>
</comment>
<feature type="compositionally biased region" description="Polar residues" evidence="13">
    <location>
        <begin position="999"/>
        <end position="1012"/>
    </location>
</feature>
<evidence type="ECO:0000256" key="2">
    <source>
        <dbReference type="ARBA" id="ARBA00004567"/>
    </source>
</evidence>
<evidence type="ECO:0000256" key="5">
    <source>
        <dbReference type="ARBA" id="ARBA00022692"/>
    </source>
</evidence>
<protein>
    <submittedName>
        <fullName evidence="15">Nuclear envelope protein</fullName>
    </submittedName>
</protein>
<evidence type="ECO:0000256" key="1">
    <source>
        <dbReference type="ARBA" id="ARBA00004232"/>
    </source>
</evidence>